<reference evidence="1 2" key="1">
    <citation type="submission" date="2018-08" db="EMBL/GenBank/DDBJ databases">
        <title>A genome reference for cultivated species of the human gut microbiota.</title>
        <authorList>
            <person name="Zou Y."/>
            <person name="Xue W."/>
            <person name="Luo G."/>
        </authorList>
    </citation>
    <scope>NUCLEOTIDE SEQUENCE [LARGE SCALE GENOMIC DNA]</scope>
    <source>
        <strain evidence="1 2">AF32-8AC</strain>
    </source>
</reference>
<protein>
    <submittedName>
        <fullName evidence="1">TnpV protein</fullName>
    </submittedName>
</protein>
<dbReference type="InterPro" id="IPR026989">
    <property type="entry name" value="TnpV"/>
</dbReference>
<organism evidence="1 2">
    <name type="scientific">Faecalibacterium prausnitzii</name>
    <dbReference type="NCBI Taxonomy" id="853"/>
    <lineage>
        <taxon>Bacteria</taxon>
        <taxon>Bacillati</taxon>
        <taxon>Bacillota</taxon>
        <taxon>Clostridia</taxon>
        <taxon>Eubacteriales</taxon>
        <taxon>Oscillospiraceae</taxon>
        <taxon>Faecalibacterium</taxon>
    </lineage>
</organism>
<dbReference type="Pfam" id="PF14198">
    <property type="entry name" value="TnpV"/>
    <property type="match status" value="1"/>
</dbReference>
<gene>
    <name evidence="1" type="ORF">DWZ46_11680</name>
</gene>
<comment type="caution">
    <text evidence="1">The sequence shown here is derived from an EMBL/GenBank/DDBJ whole genome shotgun (WGS) entry which is preliminary data.</text>
</comment>
<dbReference type="EMBL" id="QVER01000015">
    <property type="protein sequence ID" value="RGB90129.1"/>
    <property type="molecule type" value="Genomic_DNA"/>
</dbReference>
<proteinExistence type="predicted"/>
<evidence type="ECO:0000313" key="2">
    <source>
        <dbReference type="Proteomes" id="UP000260991"/>
    </source>
</evidence>
<evidence type="ECO:0000313" key="1">
    <source>
        <dbReference type="EMBL" id="RGB90129.1"/>
    </source>
</evidence>
<dbReference type="AlphaFoldDB" id="A0A3E2U1P3"/>
<accession>A0A3E2U1P3</accession>
<dbReference type="Proteomes" id="UP000260991">
    <property type="component" value="Unassembled WGS sequence"/>
</dbReference>
<name>A0A3E2U1P3_9FIRM</name>
<sequence length="118" mass="13656">MNNPMTYIQNGDYQIPDLKLSQQPEKPLGKYGRMRKTYLKEHRPILYNQMLLSEKLYPHLIEIDETAQSRLEQMMPQLAKEAGATEELKASDPMKWVGLMNTCKAQAEEILMAELINS</sequence>